<dbReference type="OrthoDB" id="9806903at2"/>
<dbReference type="Gene3D" id="3.40.50.300">
    <property type="entry name" value="P-loop containing nucleotide triphosphate hydrolases"/>
    <property type="match status" value="1"/>
</dbReference>
<dbReference type="CDD" id="cd00009">
    <property type="entry name" value="AAA"/>
    <property type="match status" value="1"/>
</dbReference>
<dbReference type="PRINTS" id="PR00819">
    <property type="entry name" value="CBXCFQXSUPER"/>
</dbReference>
<dbReference type="Pfam" id="PF17866">
    <property type="entry name" value="AAA_lid_6"/>
    <property type="match status" value="1"/>
</dbReference>
<evidence type="ECO:0000256" key="2">
    <source>
        <dbReference type="ARBA" id="ARBA00022741"/>
    </source>
</evidence>
<dbReference type="Pfam" id="PF00004">
    <property type="entry name" value="AAA"/>
    <property type="match status" value="1"/>
</dbReference>
<dbReference type="InterPro" id="IPR003959">
    <property type="entry name" value="ATPase_AAA_core"/>
</dbReference>
<dbReference type="InterPro" id="IPR050773">
    <property type="entry name" value="CbxX/CfxQ_RuBisCO_ESX"/>
</dbReference>
<dbReference type="InterPro" id="IPR003593">
    <property type="entry name" value="AAA+_ATPase"/>
</dbReference>
<feature type="domain" description="AAA+ ATPase" evidence="4">
    <location>
        <begin position="331"/>
        <end position="471"/>
    </location>
</feature>
<dbReference type="InterPro" id="IPR039448">
    <property type="entry name" value="Beta_helix"/>
</dbReference>
<dbReference type="RefSeq" id="WP_159545805.1">
    <property type="nucleotide sequence ID" value="NZ_CP047156.1"/>
</dbReference>
<dbReference type="Gene3D" id="2.160.20.10">
    <property type="entry name" value="Single-stranded right-handed beta-helix, Pectin lyase-like"/>
    <property type="match status" value="1"/>
</dbReference>
<dbReference type="FunFam" id="3.40.50.300:FF:000216">
    <property type="entry name" value="Type VII secretion ATPase EccA"/>
    <property type="match status" value="1"/>
</dbReference>
<dbReference type="InterPro" id="IPR041627">
    <property type="entry name" value="AAA_lid_6"/>
</dbReference>
<evidence type="ECO:0000256" key="1">
    <source>
        <dbReference type="ARBA" id="ARBA00010378"/>
    </source>
</evidence>
<dbReference type="SUPFAM" id="SSF52540">
    <property type="entry name" value="P-loop containing nucleoside triphosphate hydrolases"/>
    <property type="match status" value="1"/>
</dbReference>
<dbReference type="AlphaFoldDB" id="A0A7L4YPQ0"/>
<dbReference type="Gene3D" id="1.10.8.60">
    <property type="match status" value="1"/>
</dbReference>
<dbReference type="InterPro" id="IPR022441">
    <property type="entry name" value="Para_beta_helix_rpt-2"/>
</dbReference>
<dbReference type="GO" id="GO:0005524">
    <property type="term" value="F:ATP binding"/>
    <property type="evidence" value="ECO:0007669"/>
    <property type="project" value="UniProtKB-KW"/>
</dbReference>
<name>A0A7L4YPQ0_9ACTN</name>
<reference evidence="5 6" key="1">
    <citation type="journal article" date="2018" name="Int. J. Syst. Evol. Microbiol.">
        <title>Epidermidibacterium keratini gen. nov., sp. nov., a member of the family Sporichthyaceae, isolated from keratin epidermis.</title>
        <authorList>
            <person name="Lee D.G."/>
            <person name="Trujillo M.E."/>
            <person name="Kang S."/>
            <person name="Nam J.J."/>
            <person name="Kim Y.J."/>
        </authorList>
    </citation>
    <scope>NUCLEOTIDE SEQUENCE [LARGE SCALE GENOMIC DNA]</scope>
    <source>
        <strain evidence="5 6">EPI-7</strain>
    </source>
</reference>
<dbReference type="InterPro" id="IPR000641">
    <property type="entry name" value="CbxX/CfxQ"/>
</dbReference>
<dbReference type="InterPro" id="IPR006626">
    <property type="entry name" value="PbH1"/>
</dbReference>
<dbReference type="PANTHER" id="PTHR43392">
    <property type="entry name" value="AAA-TYPE ATPASE FAMILY PROTEIN / ANKYRIN REPEAT FAMILY PROTEIN"/>
    <property type="match status" value="1"/>
</dbReference>
<dbReference type="NCBIfam" id="TIGR03804">
    <property type="entry name" value="para_beta_helix"/>
    <property type="match status" value="1"/>
</dbReference>
<dbReference type="SMART" id="SM00382">
    <property type="entry name" value="AAA"/>
    <property type="match status" value="1"/>
</dbReference>
<keyword evidence="2" id="KW-0547">Nucleotide-binding</keyword>
<gene>
    <name evidence="5" type="ORF">EK0264_11695</name>
</gene>
<dbReference type="InParanoid" id="A0A7L4YPQ0"/>
<dbReference type="PANTHER" id="PTHR43392:SF2">
    <property type="entry name" value="AAA-TYPE ATPASE FAMILY PROTEIN _ ANKYRIN REPEAT FAMILY PROTEIN"/>
    <property type="match status" value="1"/>
</dbReference>
<dbReference type="Pfam" id="PF13229">
    <property type="entry name" value="Beta_helix"/>
    <property type="match status" value="1"/>
</dbReference>
<sequence>MPRLLEVSKDRSGVYPTLAEAIGDAADGDTIRLDPGEYVESVTIDGMSLTLVGNAGDDAETAVRLSGGDGYEPTIQARGTTLELQDLTITGGQGEALKVQRGRLKVTGSTLRAAHAPAIRLADGVEFELSDVEVDASQSGVMIEDADGTLEKVTVTRSADDGIVVRVGARPTLRNCTISGSGHRGIYIYESARPVLEGCEVTGSGATGVLVGSRCIAKLVRCRITDSRGNGVEFQAGSEGELTSCTVEKSGGTDVQIDDSASVTQSGGEAGKVGAAAAEVSSADPEKVESLLAELDRMVGLEGVKAEVRSIIDQIQVNEWRRRAGLNVDGMSNHLIFAGAPGTGKTTVGRIYGQLLAALGVLPGGPLKEVSRRDLVGQYIGHTAEKTAAVFDEARGGVVFLDEAYTLTRQAGSGNDFGQEAIDMIVKLMEDMRNEIAVIAAGYTNEMRDFLDANPGLASRFVKSIEFENYSADDLTLIISRMMESGDYRLGDGAEDLLWRHFASIDRDVNFGNARDARKLFEELRKIQSQRLRGLSDRPSMDDLITITAEDVEIATKARSA</sequence>
<evidence type="ECO:0000313" key="6">
    <source>
        <dbReference type="Proteomes" id="UP000463857"/>
    </source>
</evidence>
<proteinExistence type="inferred from homology"/>
<dbReference type="InterPro" id="IPR027417">
    <property type="entry name" value="P-loop_NTPase"/>
</dbReference>
<dbReference type="SUPFAM" id="SSF51126">
    <property type="entry name" value="Pectin lyase-like"/>
    <property type="match status" value="1"/>
</dbReference>
<dbReference type="SMART" id="SM00710">
    <property type="entry name" value="PbH1"/>
    <property type="match status" value="5"/>
</dbReference>
<keyword evidence="6" id="KW-1185">Reference proteome</keyword>
<accession>A0A7L4YPQ0</accession>
<comment type="similarity">
    <text evidence="1">Belongs to the CbxX/CfxQ family.</text>
</comment>
<evidence type="ECO:0000259" key="4">
    <source>
        <dbReference type="SMART" id="SM00382"/>
    </source>
</evidence>
<organism evidence="5 6">
    <name type="scientific">Epidermidibacterium keratini</name>
    <dbReference type="NCBI Taxonomy" id="1891644"/>
    <lineage>
        <taxon>Bacteria</taxon>
        <taxon>Bacillati</taxon>
        <taxon>Actinomycetota</taxon>
        <taxon>Actinomycetes</taxon>
        <taxon>Sporichthyales</taxon>
        <taxon>Sporichthyaceae</taxon>
        <taxon>Epidermidibacterium</taxon>
    </lineage>
</organism>
<keyword evidence="3" id="KW-0067">ATP-binding</keyword>
<evidence type="ECO:0000256" key="3">
    <source>
        <dbReference type="ARBA" id="ARBA00022840"/>
    </source>
</evidence>
<dbReference type="InterPro" id="IPR012334">
    <property type="entry name" value="Pectin_lyas_fold"/>
</dbReference>
<dbReference type="EMBL" id="CP047156">
    <property type="protein sequence ID" value="QHC00883.1"/>
    <property type="molecule type" value="Genomic_DNA"/>
</dbReference>
<evidence type="ECO:0000313" key="5">
    <source>
        <dbReference type="EMBL" id="QHC00883.1"/>
    </source>
</evidence>
<dbReference type="Proteomes" id="UP000463857">
    <property type="component" value="Chromosome"/>
</dbReference>
<dbReference type="KEGG" id="eke:EK0264_11695"/>
<protein>
    <submittedName>
        <fullName evidence="5">AAA family ATPase</fullName>
    </submittedName>
</protein>
<dbReference type="GO" id="GO:0016887">
    <property type="term" value="F:ATP hydrolysis activity"/>
    <property type="evidence" value="ECO:0007669"/>
    <property type="project" value="InterPro"/>
</dbReference>
<dbReference type="InterPro" id="IPR011050">
    <property type="entry name" value="Pectin_lyase_fold/virulence"/>
</dbReference>